<evidence type="ECO:0000259" key="2">
    <source>
        <dbReference type="SMART" id="SM01283"/>
    </source>
</evidence>
<dbReference type="EMBL" id="CAJNOJ010000099">
    <property type="protein sequence ID" value="CAF1106473.1"/>
    <property type="molecule type" value="Genomic_DNA"/>
</dbReference>
<reference evidence="4" key="1">
    <citation type="submission" date="2021-02" db="EMBL/GenBank/DDBJ databases">
        <authorList>
            <person name="Nowell W R."/>
        </authorList>
    </citation>
    <scope>NUCLEOTIDE SEQUENCE</scope>
</reference>
<proteinExistence type="predicted"/>
<evidence type="ECO:0000313" key="6">
    <source>
        <dbReference type="Proteomes" id="UP000663852"/>
    </source>
</evidence>
<organism evidence="4 6">
    <name type="scientific">Adineta ricciae</name>
    <name type="common">Rotifer</name>
    <dbReference type="NCBI Taxonomy" id="249248"/>
    <lineage>
        <taxon>Eukaryota</taxon>
        <taxon>Metazoa</taxon>
        <taxon>Spiralia</taxon>
        <taxon>Gnathifera</taxon>
        <taxon>Rotifera</taxon>
        <taxon>Eurotatoria</taxon>
        <taxon>Bdelloidea</taxon>
        <taxon>Adinetida</taxon>
        <taxon>Adinetidae</taxon>
        <taxon>Adineta</taxon>
    </lineage>
</organism>
<dbReference type="SMART" id="SM01283">
    <property type="entry name" value="Costars"/>
    <property type="match status" value="1"/>
</dbReference>
<dbReference type="OrthoDB" id="9871914at2759"/>
<dbReference type="Proteomes" id="UP000663852">
    <property type="component" value="Unassembled WGS sequence"/>
</dbReference>
<name>A0A814PH14_ADIRI</name>
<sequence length="141" mass="16182">MASSNKDNSIEYDKQMYKKPERPKNHLAGRLNKFQETINQTQAPSAPVIQSIHDQHEIPANVMNEIKHVFQLIKDNGLQGDYAVQIKFGEFIPIFGNTQVNKLVEILAVARQHGFINYSGNDLLQQDQDEEVYLKLIKTPY</sequence>
<feature type="region of interest" description="Disordered" evidence="1">
    <location>
        <begin position="1"/>
        <end position="24"/>
    </location>
</feature>
<dbReference type="Pfam" id="PF14705">
    <property type="entry name" value="Costars"/>
    <property type="match status" value="1"/>
</dbReference>
<accession>A0A814PH14</accession>
<keyword evidence="5" id="KW-1185">Reference proteome</keyword>
<feature type="compositionally biased region" description="Basic and acidic residues" evidence="1">
    <location>
        <begin position="8"/>
        <end position="24"/>
    </location>
</feature>
<dbReference type="InterPro" id="IPR038095">
    <property type="entry name" value="Costars_sf"/>
</dbReference>
<comment type="caution">
    <text evidence="4">The sequence shown here is derived from an EMBL/GenBank/DDBJ whole genome shotgun (WGS) entry which is preliminary data.</text>
</comment>
<dbReference type="Proteomes" id="UP000663828">
    <property type="component" value="Unassembled WGS sequence"/>
</dbReference>
<evidence type="ECO:0000313" key="3">
    <source>
        <dbReference type="EMBL" id="CAF0921916.1"/>
    </source>
</evidence>
<feature type="domain" description="Costars" evidence="2">
    <location>
        <begin position="60"/>
        <end position="137"/>
    </location>
</feature>
<evidence type="ECO:0000313" key="5">
    <source>
        <dbReference type="Proteomes" id="UP000663828"/>
    </source>
</evidence>
<gene>
    <name evidence="4" type="ORF">EDS130_LOCUS20267</name>
    <name evidence="3" type="ORF">XAT740_LOCUS9085</name>
</gene>
<protein>
    <recommendedName>
        <fullName evidence="2">Costars domain-containing protein</fullName>
    </recommendedName>
</protein>
<dbReference type="InterPro" id="IPR027817">
    <property type="entry name" value="Costars_dom"/>
</dbReference>
<dbReference type="EMBL" id="CAJNOR010000462">
    <property type="protein sequence ID" value="CAF0921916.1"/>
    <property type="molecule type" value="Genomic_DNA"/>
</dbReference>
<dbReference type="AlphaFoldDB" id="A0A814PH14"/>
<evidence type="ECO:0000313" key="4">
    <source>
        <dbReference type="EMBL" id="CAF1106473.1"/>
    </source>
</evidence>
<dbReference type="Gene3D" id="1.10.10.1540">
    <property type="entry name" value="Costar domain"/>
    <property type="match status" value="1"/>
</dbReference>
<evidence type="ECO:0000256" key="1">
    <source>
        <dbReference type="SAM" id="MobiDB-lite"/>
    </source>
</evidence>